<sequence>MKKLKFFGERQNVYDKEYLRVSHLDMPFSAAAFDGIVFLDEL</sequence>
<dbReference type="AlphaFoldDB" id="A0A6S6TTT1"/>
<accession>A0A6S6TTT1</accession>
<gene>
    <name evidence="1" type="ORF">HELGO_WM17825</name>
</gene>
<reference evidence="1" key="1">
    <citation type="submission" date="2020-01" db="EMBL/GenBank/DDBJ databases">
        <authorList>
            <person name="Meier V. D."/>
            <person name="Meier V D."/>
        </authorList>
    </citation>
    <scope>NUCLEOTIDE SEQUENCE</scope>
    <source>
        <strain evidence="1">HLG_WM_MAG_10</strain>
    </source>
</reference>
<protein>
    <submittedName>
        <fullName evidence="1">Uncharacterized protein</fullName>
    </submittedName>
</protein>
<evidence type="ECO:0000313" key="1">
    <source>
        <dbReference type="EMBL" id="CAA6819573.1"/>
    </source>
</evidence>
<proteinExistence type="predicted"/>
<name>A0A6S6TTT1_9BACT</name>
<dbReference type="EMBL" id="CACVAQ010000275">
    <property type="protein sequence ID" value="CAA6819573.1"/>
    <property type="molecule type" value="Genomic_DNA"/>
</dbReference>
<organism evidence="1">
    <name type="scientific">uncultured Aureispira sp</name>
    <dbReference type="NCBI Taxonomy" id="1331704"/>
    <lineage>
        <taxon>Bacteria</taxon>
        <taxon>Pseudomonadati</taxon>
        <taxon>Bacteroidota</taxon>
        <taxon>Saprospiria</taxon>
        <taxon>Saprospirales</taxon>
        <taxon>Saprospiraceae</taxon>
        <taxon>Aureispira</taxon>
        <taxon>environmental samples</taxon>
    </lineage>
</organism>